<organism evidence="1 2">
    <name type="scientific">Izhakiella australiensis</name>
    <dbReference type="NCBI Taxonomy" id="1926881"/>
    <lineage>
        <taxon>Bacteria</taxon>
        <taxon>Pseudomonadati</taxon>
        <taxon>Pseudomonadota</taxon>
        <taxon>Gammaproteobacteria</taxon>
        <taxon>Enterobacterales</taxon>
        <taxon>Erwiniaceae</taxon>
        <taxon>Izhakiella</taxon>
    </lineage>
</organism>
<keyword evidence="2" id="KW-1185">Reference proteome</keyword>
<evidence type="ECO:0000313" key="2">
    <source>
        <dbReference type="Proteomes" id="UP000190667"/>
    </source>
</evidence>
<sequence>MITAIPSKSDAAASATTLSTVSPTEVNIQKVRNTSESLSKYEQGSSQKRREKLAKDNWSVEYNINFPEKVQLKREDLVCQEGLAGGSFPAFRSNICGRDFRVKKIIASVDPIAINQTQKCANTAAAAKECMASYIYKLFFSHSPDTLFTPAEKIDDKVTSARFASEIVNYQDMGVFICDNDKAFLTGEEIKKQHSVINFIQSDKTLDFLTLQRKIKDVIQKQNDLVLCPTKNLKYPHPFFLNKEDKETYKSLDADYTGLMKAICPLLKKRLQSEIKMNLLVSAIVGNVDPWNYAAENLGVVFDTEDTPHIITIDNGSTLGLVPQMAIAAQPESFLAMRKFTGFQHDLPENTDSSHFINFYSKNFNTDISKVFPFGAIIPLINDDFSAEAATCQQIYQQHLATDSLFIEKLRTIFSDHIPDFDQTIATVRVRGEKFINAYIKQLPLNTSPTP</sequence>
<accession>A0A1S8YRC9</accession>
<dbReference type="EMBL" id="MRUL01000001">
    <property type="protein sequence ID" value="OON41600.1"/>
    <property type="molecule type" value="Genomic_DNA"/>
</dbReference>
<name>A0A1S8YRC9_9GAMM</name>
<proteinExistence type="predicted"/>
<dbReference type="AlphaFoldDB" id="A0A1S8YRC9"/>
<dbReference type="OrthoDB" id="9794229at2"/>
<dbReference type="Proteomes" id="UP000190667">
    <property type="component" value="Unassembled WGS sequence"/>
</dbReference>
<evidence type="ECO:0000313" key="1">
    <source>
        <dbReference type="EMBL" id="OON41600.1"/>
    </source>
</evidence>
<comment type="caution">
    <text evidence="1">The sequence shown here is derived from an EMBL/GenBank/DDBJ whole genome shotgun (WGS) entry which is preliminary data.</text>
</comment>
<reference evidence="1 2" key="1">
    <citation type="submission" date="2016-12" db="EMBL/GenBank/DDBJ databases">
        <title>Izhakiella australiana sp. nov. of genus Izhakiella isolated from Australian desert.</title>
        <authorList>
            <person name="Ji M."/>
        </authorList>
    </citation>
    <scope>NUCLEOTIDE SEQUENCE [LARGE SCALE GENOMIC DNA]</scope>
    <source>
        <strain evidence="1 2">D4N98</strain>
    </source>
</reference>
<gene>
    <name evidence="1" type="ORF">BTJ39_00055</name>
</gene>
<dbReference type="RefSeq" id="WP_078000623.1">
    <property type="nucleotide sequence ID" value="NZ_MRUL01000001.1"/>
</dbReference>
<protein>
    <submittedName>
        <fullName evidence="1">Uncharacterized protein</fullName>
    </submittedName>
</protein>